<dbReference type="AlphaFoldDB" id="A0A6J4RUN1"/>
<feature type="compositionally biased region" description="Basic and acidic residues" evidence="1">
    <location>
        <begin position="93"/>
        <end position="115"/>
    </location>
</feature>
<feature type="compositionally biased region" description="Basic residues" evidence="1">
    <location>
        <begin position="47"/>
        <end position="56"/>
    </location>
</feature>
<dbReference type="EMBL" id="CADCVQ010000049">
    <property type="protein sequence ID" value="CAA9482562.1"/>
    <property type="molecule type" value="Genomic_DNA"/>
</dbReference>
<evidence type="ECO:0000313" key="2">
    <source>
        <dbReference type="EMBL" id="CAA9482562.1"/>
    </source>
</evidence>
<name>A0A6J4RUN1_9ACTN</name>
<feature type="region of interest" description="Disordered" evidence="1">
    <location>
        <begin position="1"/>
        <end position="68"/>
    </location>
</feature>
<protein>
    <submittedName>
        <fullName evidence="2">Uncharacterized protein</fullName>
    </submittedName>
</protein>
<proteinExistence type="predicted"/>
<accession>A0A6J4RUN1</accession>
<reference evidence="2" key="1">
    <citation type="submission" date="2020-02" db="EMBL/GenBank/DDBJ databases">
        <authorList>
            <person name="Meier V. D."/>
        </authorList>
    </citation>
    <scope>NUCLEOTIDE SEQUENCE</scope>
    <source>
        <strain evidence="2">AVDCRST_MAG67</strain>
    </source>
</reference>
<organism evidence="2">
    <name type="scientific">uncultured Solirubrobacteraceae bacterium</name>
    <dbReference type="NCBI Taxonomy" id="1162706"/>
    <lineage>
        <taxon>Bacteria</taxon>
        <taxon>Bacillati</taxon>
        <taxon>Actinomycetota</taxon>
        <taxon>Thermoleophilia</taxon>
        <taxon>Solirubrobacterales</taxon>
        <taxon>Solirubrobacteraceae</taxon>
        <taxon>environmental samples</taxon>
    </lineage>
</organism>
<evidence type="ECO:0000256" key="1">
    <source>
        <dbReference type="SAM" id="MobiDB-lite"/>
    </source>
</evidence>
<gene>
    <name evidence="2" type="ORF">AVDCRST_MAG67-966</name>
</gene>
<sequence>MWAQTRPRARRGAIGVATRRAGTRRAHRARRRSCARRSPAASQRYTQHIRHDRKRAIGGGANPAPYSAMTPRWWPRVRSWRGKGRYRRLARHDGAGARSWRGERRYPHSPRHDAARWMASRVGGLSGGRLEQHQ</sequence>
<feature type="compositionally biased region" description="Basic residues" evidence="1">
    <location>
        <begin position="21"/>
        <end position="35"/>
    </location>
</feature>
<feature type="region of interest" description="Disordered" evidence="1">
    <location>
        <begin position="93"/>
        <end position="134"/>
    </location>
</feature>